<dbReference type="PANTHER" id="PTHR12484:SF4">
    <property type="entry name" value="A-KINASE ANCHOR PROTEIN 17A"/>
    <property type="match status" value="1"/>
</dbReference>
<evidence type="ECO:0000256" key="1">
    <source>
        <dbReference type="SAM" id="MobiDB-lite"/>
    </source>
</evidence>
<evidence type="ECO:0000313" key="3">
    <source>
        <dbReference type="Proteomes" id="UP001209878"/>
    </source>
</evidence>
<dbReference type="CDD" id="cd12264">
    <property type="entry name" value="RRM_AKAP17A"/>
    <property type="match status" value="1"/>
</dbReference>
<name>A0AAD9UD03_RIDPI</name>
<organism evidence="2 3">
    <name type="scientific">Ridgeia piscesae</name>
    <name type="common">Tubeworm</name>
    <dbReference type="NCBI Taxonomy" id="27915"/>
    <lineage>
        <taxon>Eukaryota</taxon>
        <taxon>Metazoa</taxon>
        <taxon>Spiralia</taxon>
        <taxon>Lophotrochozoa</taxon>
        <taxon>Annelida</taxon>
        <taxon>Polychaeta</taxon>
        <taxon>Sedentaria</taxon>
        <taxon>Canalipalpata</taxon>
        <taxon>Sabellida</taxon>
        <taxon>Siboglinidae</taxon>
        <taxon>Ridgeia</taxon>
    </lineage>
</organism>
<reference evidence="2" key="1">
    <citation type="journal article" date="2023" name="Mol. Biol. Evol.">
        <title>Third-Generation Sequencing Reveals the Adaptive Role of the Epigenome in Three Deep-Sea Polychaetes.</title>
        <authorList>
            <person name="Perez M."/>
            <person name="Aroh O."/>
            <person name="Sun Y."/>
            <person name="Lan Y."/>
            <person name="Juniper S.K."/>
            <person name="Young C.R."/>
            <person name="Angers B."/>
            <person name="Qian P.Y."/>
        </authorList>
    </citation>
    <scope>NUCLEOTIDE SEQUENCE</scope>
    <source>
        <strain evidence="2">R07B-5</strain>
    </source>
</reference>
<dbReference type="AlphaFoldDB" id="A0AAD9UD03"/>
<dbReference type="EMBL" id="JAODUO010000253">
    <property type="protein sequence ID" value="KAK2184775.1"/>
    <property type="molecule type" value="Genomic_DNA"/>
</dbReference>
<proteinExistence type="predicted"/>
<dbReference type="PANTHER" id="PTHR12484">
    <property type="entry name" value="B-LYMPHOCYTE ANTIGEN-RELATED"/>
    <property type="match status" value="1"/>
</dbReference>
<dbReference type="InterPro" id="IPR056852">
    <property type="entry name" value="AK17A/B"/>
</dbReference>
<evidence type="ECO:0000313" key="2">
    <source>
        <dbReference type="EMBL" id="KAK2184775.1"/>
    </source>
</evidence>
<dbReference type="Proteomes" id="UP001209878">
    <property type="component" value="Unassembled WGS sequence"/>
</dbReference>
<feature type="region of interest" description="Disordered" evidence="1">
    <location>
        <begin position="288"/>
        <end position="309"/>
    </location>
</feature>
<protein>
    <recommendedName>
        <fullName evidence="4">A-kinase anchor protein 17A</fullName>
    </recommendedName>
</protein>
<sequence>MAQIGVCSDVSEAVELFEPQGLFLKPVAKLNISVQLPQLKTPGNSISNWEVMEKLKRLIKPDQFIILKVAKSTLEFIRFEGEIENRSKLKVLISRLDGQTIKLSGFPDSLKVRAAEAKVSFPTRHTWDSYFRDAKHMNEMKPGERPDTVHFKDLPSRWFANRKDGDDNKPSEFILKKVCETFGEVRRVHIPMLDPYTRETSSIQTFSFGRDLTFEAFVQYQEYIGFVKAMTAMRGMKLMYKGEDGKALTANIKVDFDKTKHLADKAIRKREEERQKLIQLEQEREDRVRKEREAEEQRREDERRQKEEEEREREWRREEKLRKREERRKEREYKRRVRRQERQQEKEEEEMQRKILLEERRILIAHRKLETIRLLSELFNRIKVIKQEEEVKQQERAVEEERCRQVELRRREALEVERQRLEAEHKKKARLEQQERELRQKILQNIKVMREQKAEKQREELRKKISGTTRLKSAVIIKR</sequence>
<keyword evidence="3" id="KW-1185">Reference proteome</keyword>
<comment type="caution">
    <text evidence="2">The sequence shown here is derived from an EMBL/GenBank/DDBJ whole genome shotgun (WGS) entry which is preliminary data.</text>
</comment>
<evidence type="ECO:0008006" key="4">
    <source>
        <dbReference type="Google" id="ProtNLM"/>
    </source>
</evidence>
<gene>
    <name evidence="2" type="ORF">NP493_253g02013</name>
</gene>
<accession>A0AAD9UD03</accession>
<dbReference type="Pfam" id="PF25015">
    <property type="entry name" value="RBD_AKAP-17A"/>
    <property type="match status" value="1"/>
</dbReference>